<dbReference type="EC" id="6.3.5.4" evidence="3"/>
<evidence type="ECO:0000256" key="4">
    <source>
        <dbReference type="ARBA" id="ARBA00022888"/>
    </source>
</evidence>
<dbReference type="PIRSF" id="PIRSF001589">
    <property type="entry name" value="Asn_synthetase_glu-h"/>
    <property type="match status" value="1"/>
</dbReference>
<dbReference type="Gene3D" id="3.40.50.620">
    <property type="entry name" value="HUPs"/>
    <property type="match status" value="1"/>
</dbReference>
<dbReference type="PANTHER" id="PTHR43284:SF1">
    <property type="entry name" value="ASPARAGINE SYNTHETASE"/>
    <property type="match status" value="1"/>
</dbReference>
<evidence type="ECO:0000256" key="3">
    <source>
        <dbReference type="ARBA" id="ARBA00012737"/>
    </source>
</evidence>
<dbReference type="Proteomes" id="UP000294746">
    <property type="component" value="Unassembled WGS sequence"/>
</dbReference>
<dbReference type="EMBL" id="SLXV01000024">
    <property type="protein sequence ID" value="TCP66448.1"/>
    <property type="molecule type" value="Genomic_DNA"/>
</dbReference>
<feature type="domain" description="Asparagine synthetase" evidence="7">
    <location>
        <begin position="178"/>
        <end position="534"/>
    </location>
</feature>
<dbReference type="SUPFAM" id="SSF56235">
    <property type="entry name" value="N-terminal nucleophile aminohydrolases (Ntn hydrolases)"/>
    <property type="match status" value="1"/>
</dbReference>
<comment type="caution">
    <text evidence="8">The sequence shown here is derived from an EMBL/GenBank/DDBJ whole genome shotgun (WGS) entry which is preliminary data.</text>
</comment>
<reference evidence="8 9" key="1">
    <citation type="submission" date="2019-03" db="EMBL/GenBank/DDBJ databases">
        <title>Genomic Encyclopedia of Type Strains, Phase IV (KMG-IV): sequencing the most valuable type-strain genomes for metagenomic binning, comparative biology and taxonomic classification.</title>
        <authorList>
            <person name="Goeker M."/>
        </authorList>
    </citation>
    <scope>NUCLEOTIDE SEQUENCE [LARGE SCALE GENOMIC DNA]</scope>
    <source>
        <strain evidence="8 9">DSM 46831</strain>
    </source>
</reference>
<dbReference type="SUPFAM" id="SSF52402">
    <property type="entry name" value="Adenine nucleotide alpha hydrolases-like"/>
    <property type="match status" value="1"/>
</dbReference>
<dbReference type="InterPro" id="IPR029055">
    <property type="entry name" value="Ntn_hydrolases_N"/>
</dbReference>
<dbReference type="RefSeq" id="WP_131849075.1">
    <property type="nucleotide sequence ID" value="NZ_SLXV01000024.1"/>
</dbReference>
<dbReference type="InterPro" id="IPR006426">
    <property type="entry name" value="Asn_synth_AEB"/>
</dbReference>
<dbReference type="CDD" id="cd01991">
    <property type="entry name" value="Asn_synthase_B_C"/>
    <property type="match status" value="1"/>
</dbReference>
<dbReference type="OrthoDB" id="7053173at2"/>
<proteinExistence type="inferred from homology"/>
<evidence type="ECO:0000256" key="5">
    <source>
        <dbReference type="ARBA" id="ARBA00048741"/>
    </source>
</evidence>
<sequence length="538" mass="62384">MFLGHYEGSSLSFEVMQTPHLHLKENGAECYLIGEILSDPDEIDYAFHQFIRDRQPEHILFLRGNYQTIIRISNELWMFSDLANVRPLYHAKQGNSFLFSSHLTPIQKQVQSTCNVSWFQRSLSVSGFCIEEETPYQRIKRVPSGFGLSISPQGERVVQAWNVDQEVPLSWEEAQRDLREELTASVRLRCQGKRVTSDLSGGLDSSTITWIASREKPIKALTIIGKEEDEDGKIAREVAGVQENIQHFIWQQDDIPLIYSHMDQIRTDTPISFLWSANKVKKKMKWARENQSEVHFSGEGGDTVLGADFTYLVDLLRQGKWKTFYSHVYGWAVQKKESPFLWISGALRRVFHLPFHPRQRNPLSTVGNQADWFKFSPMVRDVRFSRYQGVNKTMYGIQYLGYVSQGLKDLANQEQVLLCVPYLDHNVIRICMRTPSELKMNPHELKPLLKGAFQDELPSSLLNRNTKGDYTSDVYYGMRQQFSWFQEHFREMALSDMGLVDLPAFQECVHRLSLGVPVKLPEFHHTLSLELWLRQNVR</sequence>
<evidence type="ECO:0000256" key="1">
    <source>
        <dbReference type="ARBA" id="ARBA00005187"/>
    </source>
</evidence>
<evidence type="ECO:0000313" key="8">
    <source>
        <dbReference type="EMBL" id="TCP66448.1"/>
    </source>
</evidence>
<feature type="site" description="Important for beta-aspartyl-AMP intermediate formation" evidence="6">
    <location>
        <position position="299"/>
    </location>
</feature>
<comment type="similarity">
    <text evidence="2">Belongs to the asparagine synthetase family.</text>
</comment>
<dbReference type="AlphaFoldDB" id="A0A4R2RT80"/>
<gene>
    <name evidence="8" type="ORF">EDD57_12427</name>
</gene>
<keyword evidence="4" id="KW-0061">Asparagine biosynthesis</keyword>
<evidence type="ECO:0000256" key="2">
    <source>
        <dbReference type="ARBA" id="ARBA00005752"/>
    </source>
</evidence>
<dbReference type="InterPro" id="IPR001962">
    <property type="entry name" value="Asn_synthase"/>
</dbReference>
<evidence type="ECO:0000313" key="9">
    <source>
        <dbReference type="Proteomes" id="UP000294746"/>
    </source>
</evidence>
<comment type="pathway">
    <text evidence="1">Amino-acid biosynthesis; L-asparagine biosynthesis; L-asparagine from L-aspartate (L-Gln route): step 1/1.</text>
</comment>
<dbReference type="PANTHER" id="PTHR43284">
    <property type="entry name" value="ASPARAGINE SYNTHETASE (GLUTAMINE-HYDROLYZING)"/>
    <property type="match status" value="1"/>
</dbReference>
<name>A0A4R2RT80_9BACL</name>
<keyword evidence="9" id="KW-1185">Reference proteome</keyword>
<dbReference type="GO" id="GO:0004066">
    <property type="term" value="F:asparagine synthase (glutamine-hydrolyzing) activity"/>
    <property type="evidence" value="ECO:0007669"/>
    <property type="project" value="UniProtKB-EC"/>
</dbReference>
<comment type="catalytic activity">
    <reaction evidence="5">
        <text>L-aspartate + L-glutamine + ATP + H2O = L-asparagine + L-glutamate + AMP + diphosphate + H(+)</text>
        <dbReference type="Rhea" id="RHEA:12228"/>
        <dbReference type="ChEBI" id="CHEBI:15377"/>
        <dbReference type="ChEBI" id="CHEBI:15378"/>
        <dbReference type="ChEBI" id="CHEBI:29985"/>
        <dbReference type="ChEBI" id="CHEBI:29991"/>
        <dbReference type="ChEBI" id="CHEBI:30616"/>
        <dbReference type="ChEBI" id="CHEBI:33019"/>
        <dbReference type="ChEBI" id="CHEBI:58048"/>
        <dbReference type="ChEBI" id="CHEBI:58359"/>
        <dbReference type="ChEBI" id="CHEBI:456215"/>
        <dbReference type="EC" id="6.3.5.4"/>
    </reaction>
</comment>
<keyword evidence="4" id="KW-0028">Amino-acid biosynthesis</keyword>
<dbReference type="Pfam" id="PF00733">
    <property type="entry name" value="Asn_synthase"/>
    <property type="match status" value="1"/>
</dbReference>
<dbReference type="InterPro" id="IPR014729">
    <property type="entry name" value="Rossmann-like_a/b/a_fold"/>
</dbReference>
<dbReference type="Gene3D" id="3.60.20.10">
    <property type="entry name" value="Glutamine Phosphoribosylpyrophosphate, subunit 1, domain 1"/>
    <property type="match status" value="1"/>
</dbReference>
<organism evidence="8 9">
    <name type="scientific">Baia soyae</name>
    <dbReference type="NCBI Taxonomy" id="1544746"/>
    <lineage>
        <taxon>Bacteria</taxon>
        <taxon>Bacillati</taxon>
        <taxon>Bacillota</taxon>
        <taxon>Bacilli</taxon>
        <taxon>Bacillales</taxon>
        <taxon>Thermoactinomycetaceae</taxon>
        <taxon>Baia</taxon>
    </lineage>
</organism>
<evidence type="ECO:0000259" key="7">
    <source>
        <dbReference type="Pfam" id="PF00733"/>
    </source>
</evidence>
<protein>
    <recommendedName>
        <fullName evidence="3">asparagine synthase (glutamine-hydrolyzing)</fullName>
        <ecNumber evidence="3">6.3.5.4</ecNumber>
    </recommendedName>
</protein>
<evidence type="ECO:0000256" key="6">
    <source>
        <dbReference type="PIRSR" id="PIRSR001589-3"/>
    </source>
</evidence>
<dbReference type="GO" id="GO:0006529">
    <property type="term" value="P:asparagine biosynthetic process"/>
    <property type="evidence" value="ECO:0007669"/>
    <property type="project" value="UniProtKB-KW"/>
</dbReference>
<accession>A0A4R2RT80</accession>
<dbReference type="InterPro" id="IPR051786">
    <property type="entry name" value="ASN_synthetase/amidase"/>
</dbReference>